<keyword evidence="3" id="KW-1185">Reference proteome</keyword>
<comment type="caution">
    <text evidence="2">The sequence shown here is derived from an EMBL/GenBank/DDBJ whole genome shotgun (WGS) entry which is preliminary data.</text>
</comment>
<evidence type="ECO:0000313" key="2">
    <source>
        <dbReference type="EMBL" id="MCP3730789.1"/>
    </source>
</evidence>
<dbReference type="AlphaFoldDB" id="A0A9X2HN90"/>
<proteinExistence type="predicted"/>
<feature type="region of interest" description="Disordered" evidence="1">
    <location>
        <begin position="126"/>
        <end position="167"/>
    </location>
</feature>
<dbReference type="Proteomes" id="UP001139451">
    <property type="component" value="Unassembled WGS sequence"/>
</dbReference>
<dbReference type="EMBL" id="JAMLDX010000006">
    <property type="protein sequence ID" value="MCP3730789.1"/>
    <property type="molecule type" value="Genomic_DNA"/>
</dbReference>
<name>A0A9X2HN90_9SPHN</name>
<accession>A0A9X2HN90</accession>
<evidence type="ECO:0000256" key="1">
    <source>
        <dbReference type="SAM" id="MobiDB-lite"/>
    </source>
</evidence>
<sequence length="167" mass="18250">MALVGRHALEPATVWSGTHDHVDLRMWQAERCHLPRNACEWVYDRLDTLFAEVAARLDIAVDPLFEDIQLVRYGAGAHFQIWHSDAGADRQAERLISASVELSDAGDYEGGVLEIVPALGLPRTLPRSPVPVAPAPPRHAGDPRGASRAGGMDRPARVTRPARRPAT</sequence>
<feature type="compositionally biased region" description="Pro residues" evidence="1">
    <location>
        <begin position="128"/>
        <end position="137"/>
    </location>
</feature>
<organism evidence="2 3">
    <name type="scientific">Sphingomonas tagetis</name>
    <dbReference type="NCBI Taxonomy" id="2949092"/>
    <lineage>
        <taxon>Bacteria</taxon>
        <taxon>Pseudomonadati</taxon>
        <taxon>Pseudomonadota</taxon>
        <taxon>Alphaproteobacteria</taxon>
        <taxon>Sphingomonadales</taxon>
        <taxon>Sphingomonadaceae</taxon>
        <taxon>Sphingomonas</taxon>
    </lineage>
</organism>
<protein>
    <submittedName>
        <fullName evidence="2">2OG-Fe(II) oxygenase</fullName>
    </submittedName>
</protein>
<reference evidence="2" key="1">
    <citation type="submission" date="2022-05" db="EMBL/GenBank/DDBJ databases">
        <title>Sphingomonas sp. strain MG17 Genome sequencing and assembly.</title>
        <authorList>
            <person name="Kim I."/>
        </authorList>
    </citation>
    <scope>NUCLEOTIDE SEQUENCE</scope>
    <source>
        <strain evidence="2">MG17</strain>
    </source>
</reference>
<gene>
    <name evidence="2" type="ORF">M9978_10140</name>
</gene>
<dbReference type="Gene3D" id="2.60.120.620">
    <property type="entry name" value="q2cbj1_9rhob like domain"/>
    <property type="match status" value="1"/>
</dbReference>
<dbReference type="RefSeq" id="WP_254292921.1">
    <property type="nucleotide sequence ID" value="NZ_JAMLDX010000006.1"/>
</dbReference>
<evidence type="ECO:0000313" key="3">
    <source>
        <dbReference type="Proteomes" id="UP001139451"/>
    </source>
</evidence>